<evidence type="ECO:0000256" key="7">
    <source>
        <dbReference type="ARBA" id="ARBA00022630"/>
    </source>
</evidence>
<evidence type="ECO:0000256" key="12">
    <source>
        <dbReference type="ARBA" id="ARBA00030351"/>
    </source>
</evidence>
<evidence type="ECO:0000256" key="9">
    <source>
        <dbReference type="ARBA" id="ARBA00022857"/>
    </source>
</evidence>
<dbReference type="GO" id="GO:0006879">
    <property type="term" value="P:intracellular iron ion homeostasis"/>
    <property type="evidence" value="ECO:0007669"/>
    <property type="project" value="TreeGrafter"/>
</dbReference>
<evidence type="ECO:0000256" key="10">
    <source>
        <dbReference type="ARBA" id="ARBA00023002"/>
    </source>
</evidence>
<dbReference type="FunFam" id="3.50.50.60:FF:000195">
    <property type="entry name" value="L-ornithine N(5)-monooxygenase"/>
    <property type="match status" value="1"/>
</dbReference>
<dbReference type="OrthoDB" id="3519933at2759"/>
<evidence type="ECO:0000256" key="3">
    <source>
        <dbReference type="ARBA" id="ARBA00007588"/>
    </source>
</evidence>
<evidence type="ECO:0000256" key="14">
    <source>
        <dbReference type="ARBA" id="ARBA00049248"/>
    </source>
</evidence>
<keyword evidence="16" id="KW-1185">Reference proteome</keyword>
<keyword evidence="11 15" id="KW-0503">Monooxygenase</keyword>
<comment type="subunit">
    <text evidence="4">Homotetramer.</text>
</comment>
<dbReference type="SUPFAM" id="SSF51905">
    <property type="entry name" value="FAD/NAD(P)-binding domain"/>
    <property type="match status" value="1"/>
</dbReference>
<evidence type="ECO:0000313" key="16">
    <source>
        <dbReference type="Proteomes" id="UP000800038"/>
    </source>
</evidence>
<dbReference type="InterPro" id="IPR036188">
    <property type="entry name" value="FAD/NAD-bd_sf"/>
</dbReference>
<name>A0A6A5T513_9PLEO</name>
<comment type="pathway">
    <text evidence="2">Siderophore biosynthesis.</text>
</comment>
<organism evidence="15 16">
    <name type="scientific">Clathrospora elynae</name>
    <dbReference type="NCBI Taxonomy" id="706981"/>
    <lineage>
        <taxon>Eukaryota</taxon>
        <taxon>Fungi</taxon>
        <taxon>Dikarya</taxon>
        <taxon>Ascomycota</taxon>
        <taxon>Pezizomycotina</taxon>
        <taxon>Dothideomycetes</taxon>
        <taxon>Pleosporomycetidae</taxon>
        <taxon>Pleosporales</taxon>
        <taxon>Diademaceae</taxon>
        <taxon>Clathrospora</taxon>
    </lineage>
</organism>
<keyword evidence="9" id="KW-0521">NADP</keyword>
<evidence type="ECO:0000256" key="2">
    <source>
        <dbReference type="ARBA" id="ARBA00004924"/>
    </source>
</evidence>
<evidence type="ECO:0000313" key="15">
    <source>
        <dbReference type="EMBL" id="KAF1948055.1"/>
    </source>
</evidence>
<evidence type="ECO:0000256" key="11">
    <source>
        <dbReference type="ARBA" id="ARBA00023033"/>
    </source>
</evidence>
<dbReference type="InterPro" id="IPR025700">
    <property type="entry name" value="Lys/Orn_oxygenase"/>
</dbReference>
<evidence type="ECO:0000256" key="5">
    <source>
        <dbReference type="ARBA" id="ARBA00012881"/>
    </source>
</evidence>
<dbReference type="EC" id="1.14.13.196" evidence="5"/>
<comment type="cofactor">
    <cofactor evidence="1">
        <name>FAD</name>
        <dbReference type="ChEBI" id="CHEBI:57692"/>
    </cofactor>
</comment>
<dbReference type="EMBL" id="ML975997">
    <property type="protein sequence ID" value="KAF1948055.1"/>
    <property type="molecule type" value="Genomic_DNA"/>
</dbReference>
<dbReference type="GO" id="GO:0004497">
    <property type="term" value="F:monooxygenase activity"/>
    <property type="evidence" value="ECO:0007669"/>
    <property type="project" value="UniProtKB-KW"/>
</dbReference>
<evidence type="ECO:0000256" key="13">
    <source>
        <dbReference type="ARBA" id="ARBA00047598"/>
    </source>
</evidence>
<proteinExistence type="inferred from homology"/>
<dbReference type="Pfam" id="PF13434">
    <property type="entry name" value="Lys_Orn_oxgnase"/>
    <property type="match status" value="1"/>
</dbReference>
<sequence>MSPHADTPSGSSETPAPAVQRAFDGFLTNDLEESHFPAFENRSHLRYTPEEELHDLICVGFGPASLAIGVALHDALEGSDPSLVDIPGLQSRAPKVTFLEKQSQFAWHAGMLLPGAKMQITFMKDMATMRNPRSEFTFINYLHQKDRLVEFANLNTFLPARVEYEDYMKWCASWFEEVVSYGQEVIKVMPEKSSSGEITTFNVVSRNTQTGRIESRRTKHVVIAAGGRPNIPTPFPTNHPKVVHSSKFSYMSKQILKDHDAPYNIAVVGNGQSSAEIFDFLHANYPNSRTRLLIKGGALRPSDDSPFVNEIFNPSRISSTYARAPKLRSTTLLEDKGTNYGVVRLPLLEHIYETLYMQRIRHGNTQAEEEHWPHRIMAYRRVIDVSDSPVRQGGVRLEIQDSSPLYFSDFAGAKERTETLDVDAVFVATGYFRDLHETLLKDARHLMPGGDLEGARWEVQRDYRIHFLDKSVGEDAGVWLQGCCERTHGLSDTLLSVLATRGGEMVRAIFEKSSKWDSADVLGGYEERQ</sequence>
<dbReference type="AlphaFoldDB" id="A0A6A5T513"/>
<dbReference type="PANTHER" id="PTHR42802:SF1">
    <property type="entry name" value="L-ORNITHINE N(5)-MONOOXYGENASE"/>
    <property type="match status" value="1"/>
</dbReference>
<comment type="similarity">
    <text evidence="3">Belongs to the lysine N(6)-hydroxylase/L-ornithine N(5)-oxygenase family.</text>
</comment>
<accession>A0A6A5T513</accession>
<evidence type="ECO:0000256" key="4">
    <source>
        <dbReference type="ARBA" id="ARBA00011881"/>
    </source>
</evidence>
<comment type="catalytic activity">
    <reaction evidence="13">
        <text>L-ornithine + NADPH + O2 = N(5)-hydroxy-L-ornithine + NADP(+) + H2O</text>
        <dbReference type="Rhea" id="RHEA:41508"/>
        <dbReference type="ChEBI" id="CHEBI:15377"/>
        <dbReference type="ChEBI" id="CHEBI:15379"/>
        <dbReference type="ChEBI" id="CHEBI:46911"/>
        <dbReference type="ChEBI" id="CHEBI:57783"/>
        <dbReference type="ChEBI" id="CHEBI:58349"/>
        <dbReference type="ChEBI" id="CHEBI:78275"/>
        <dbReference type="EC" id="1.14.13.196"/>
    </reaction>
</comment>
<keyword evidence="7" id="KW-0285">Flavoprotein</keyword>
<dbReference type="PANTHER" id="PTHR42802">
    <property type="entry name" value="MONOOXYGENASE"/>
    <property type="match status" value="1"/>
</dbReference>
<dbReference type="Proteomes" id="UP000800038">
    <property type="component" value="Unassembled WGS sequence"/>
</dbReference>
<comment type="catalytic activity">
    <reaction evidence="14">
        <text>L-ornithine + NADH + O2 = N(5)-hydroxy-L-ornithine + NAD(+) + H2O</text>
        <dbReference type="Rhea" id="RHEA:41512"/>
        <dbReference type="ChEBI" id="CHEBI:15377"/>
        <dbReference type="ChEBI" id="CHEBI:15379"/>
        <dbReference type="ChEBI" id="CHEBI:46911"/>
        <dbReference type="ChEBI" id="CHEBI:57540"/>
        <dbReference type="ChEBI" id="CHEBI:57945"/>
        <dbReference type="ChEBI" id="CHEBI:78275"/>
        <dbReference type="EC" id="1.14.13.196"/>
    </reaction>
</comment>
<evidence type="ECO:0000256" key="1">
    <source>
        <dbReference type="ARBA" id="ARBA00001974"/>
    </source>
</evidence>
<dbReference type="Gene3D" id="3.50.50.60">
    <property type="entry name" value="FAD/NAD(P)-binding domain"/>
    <property type="match status" value="1"/>
</dbReference>
<dbReference type="GO" id="GO:0019290">
    <property type="term" value="P:siderophore biosynthetic process"/>
    <property type="evidence" value="ECO:0007669"/>
    <property type="project" value="UniProtKB-ARBA"/>
</dbReference>
<evidence type="ECO:0000256" key="6">
    <source>
        <dbReference type="ARBA" id="ARBA00018612"/>
    </source>
</evidence>
<gene>
    <name evidence="15" type="ORF">EJ02DRAFT_11959</name>
</gene>
<evidence type="ECO:0000256" key="8">
    <source>
        <dbReference type="ARBA" id="ARBA00022827"/>
    </source>
</evidence>
<reference evidence="15" key="1">
    <citation type="journal article" date="2020" name="Stud. Mycol.">
        <title>101 Dothideomycetes genomes: a test case for predicting lifestyles and emergence of pathogens.</title>
        <authorList>
            <person name="Haridas S."/>
            <person name="Albert R."/>
            <person name="Binder M."/>
            <person name="Bloem J."/>
            <person name="Labutti K."/>
            <person name="Salamov A."/>
            <person name="Andreopoulos B."/>
            <person name="Baker S."/>
            <person name="Barry K."/>
            <person name="Bills G."/>
            <person name="Bluhm B."/>
            <person name="Cannon C."/>
            <person name="Castanera R."/>
            <person name="Culley D."/>
            <person name="Daum C."/>
            <person name="Ezra D."/>
            <person name="Gonzalez J."/>
            <person name="Henrissat B."/>
            <person name="Kuo A."/>
            <person name="Liang C."/>
            <person name="Lipzen A."/>
            <person name="Lutzoni F."/>
            <person name="Magnuson J."/>
            <person name="Mondo S."/>
            <person name="Nolan M."/>
            <person name="Ohm R."/>
            <person name="Pangilinan J."/>
            <person name="Park H.-J."/>
            <person name="Ramirez L."/>
            <person name="Alfaro M."/>
            <person name="Sun H."/>
            <person name="Tritt A."/>
            <person name="Yoshinaga Y."/>
            <person name="Zwiers L.-H."/>
            <person name="Turgeon B."/>
            <person name="Goodwin S."/>
            <person name="Spatafora J."/>
            <person name="Crous P."/>
            <person name="Grigoriev I."/>
        </authorList>
    </citation>
    <scope>NUCLEOTIDE SEQUENCE</scope>
    <source>
        <strain evidence="15">CBS 161.51</strain>
    </source>
</reference>
<protein>
    <recommendedName>
        <fullName evidence="6">L-ornithine N(5)-monooxygenase</fullName>
        <ecNumber evidence="5">1.14.13.196</ecNumber>
    </recommendedName>
    <alternativeName>
        <fullName evidence="12">L-ornithine N(5)-oxygenase</fullName>
    </alternativeName>
</protein>
<keyword evidence="8" id="KW-0274">FAD</keyword>
<keyword evidence="10" id="KW-0560">Oxidoreductase</keyword>